<comment type="caution">
    <text evidence="4">The sequence shown here is derived from an EMBL/GenBank/DDBJ whole genome shotgun (WGS) entry which is preliminary data.</text>
</comment>
<keyword evidence="5" id="KW-1185">Reference proteome</keyword>
<keyword evidence="2" id="KW-0802">TPR repeat</keyword>
<dbReference type="Gene3D" id="3.40.50.300">
    <property type="entry name" value="P-loop containing nucleotide triphosphate hydrolases"/>
    <property type="match status" value="1"/>
</dbReference>
<dbReference type="InterPro" id="IPR027417">
    <property type="entry name" value="P-loop_NTPase"/>
</dbReference>
<evidence type="ECO:0000256" key="3">
    <source>
        <dbReference type="SAM" id="MobiDB-lite"/>
    </source>
</evidence>
<name>A0A7X6D365_9ACTN</name>
<evidence type="ECO:0000313" key="4">
    <source>
        <dbReference type="EMBL" id="NJQ07340.1"/>
    </source>
</evidence>
<dbReference type="AlphaFoldDB" id="A0A7X6D365"/>
<dbReference type="Pfam" id="PF13424">
    <property type="entry name" value="TPR_12"/>
    <property type="match status" value="3"/>
</dbReference>
<organism evidence="4 5">
    <name type="scientific">Streptomyces lonarensis</name>
    <dbReference type="NCBI Taxonomy" id="700599"/>
    <lineage>
        <taxon>Bacteria</taxon>
        <taxon>Bacillati</taxon>
        <taxon>Actinomycetota</taxon>
        <taxon>Actinomycetes</taxon>
        <taxon>Kitasatosporales</taxon>
        <taxon>Streptomycetaceae</taxon>
        <taxon>Streptomyces</taxon>
    </lineage>
</organism>
<dbReference type="EMBL" id="JAAVJD010000151">
    <property type="protein sequence ID" value="NJQ07340.1"/>
    <property type="molecule type" value="Genomic_DNA"/>
</dbReference>
<evidence type="ECO:0000256" key="2">
    <source>
        <dbReference type="ARBA" id="ARBA00022803"/>
    </source>
</evidence>
<proteinExistence type="predicted"/>
<dbReference type="PANTHER" id="PTHR45641:SF19">
    <property type="entry name" value="NEPHROCYSTIN-3"/>
    <property type="match status" value="1"/>
</dbReference>
<dbReference type="SUPFAM" id="SSF52540">
    <property type="entry name" value="P-loop containing nucleoside triphosphate hydrolases"/>
    <property type="match status" value="1"/>
</dbReference>
<feature type="region of interest" description="Disordered" evidence="3">
    <location>
        <begin position="832"/>
        <end position="855"/>
    </location>
</feature>
<reference evidence="4 5" key="1">
    <citation type="submission" date="2020-03" db="EMBL/GenBank/DDBJ databases">
        <title>Draft genome of Streptomyces sp. ventii, isolated from the Axial Seamount in the Pacific Ocean, and resequencing of the two type strains Streptomyces lonarensis strain NCL 716 and Streptomyces bohaiensis strain 11A07.</title>
        <authorList>
            <person name="Loughran R.M."/>
            <person name="Pfannmuller K.M."/>
            <person name="Wasson B.J."/>
            <person name="Deadmond M.C."/>
            <person name="Paddock B.E."/>
            <person name="Koyack M.J."/>
            <person name="Gallegos D.A."/>
            <person name="Mitchell E.A."/>
            <person name="Ushijima B."/>
            <person name="Saw J.H."/>
            <person name="Mcphail K.L."/>
            <person name="Videau P."/>
        </authorList>
    </citation>
    <scope>NUCLEOTIDE SEQUENCE [LARGE SCALE GENOMIC DNA]</scope>
    <source>
        <strain evidence="4 5">NCL716</strain>
    </source>
</reference>
<accession>A0A7X6D365</accession>
<evidence type="ECO:0000256" key="1">
    <source>
        <dbReference type="ARBA" id="ARBA00022737"/>
    </source>
</evidence>
<keyword evidence="1" id="KW-0677">Repeat</keyword>
<dbReference type="PRINTS" id="PR00381">
    <property type="entry name" value="KINESINLIGHT"/>
</dbReference>
<dbReference type="PANTHER" id="PTHR45641">
    <property type="entry name" value="TETRATRICOPEPTIDE REPEAT PROTEIN (AFU_ORTHOLOGUE AFUA_6G03870)"/>
    <property type="match status" value="1"/>
</dbReference>
<dbReference type="InterPro" id="IPR011990">
    <property type="entry name" value="TPR-like_helical_dom_sf"/>
</dbReference>
<evidence type="ECO:0000313" key="5">
    <source>
        <dbReference type="Proteomes" id="UP000578686"/>
    </source>
</evidence>
<dbReference type="Gene3D" id="1.25.40.10">
    <property type="entry name" value="Tetratricopeptide repeat domain"/>
    <property type="match status" value="3"/>
</dbReference>
<gene>
    <name evidence="4" type="ORF">HCN56_17540</name>
</gene>
<protein>
    <submittedName>
        <fullName evidence="4">Tetratricopeptide repeat protein</fullName>
    </submittedName>
</protein>
<dbReference type="Proteomes" id="UP000578686">
    <property type="component" value="Unassembled WGS sequence"/>
</dbReference>
<sequence length="855" mass="91825">MVLTGGGGYGTSQLAAFHAREALAEGTDLVVWARAAEEQALVTTFAAAAAAVRAPGATGENPVGDARTLLTWLATTDRSWLVVLDGVTDPATAQRWWPYGRAGWAMATTRLRDEPRLSAGSRAVVAVDVYTAEEATAFLHERLTVSCRPELFDRRGADRVAELIARSPLALGFAAAHIVQEGITCTAYARRLARGPLREVLSGGSDAEGYGRGVSAAVLLNLAAAVAAGPQGVVEPVLRLAALLDPDGHPLGLWATRPILGLLRGLRPDTGEAVTETDVLQALSVLHRYGVLTRNRADGARAVRIHALTARAAREATPPRLQAALASAAADALLAVWPEVDQPHHDLATALRSSTAALHGHAQAQLWTAERGGHPLLFRAGNSLMHAGLFGPAAEYWQELHDVATQRVGAGHRTAVLARGNLAAARREAGRAGDAIPLEERVLADRERLLGTDHPDTLLARGNLALSYRTAGRSEQAVALEERVLADRERLLGTDHPDTLLARGNLAVSYQEAGRTQEATGLASRVAVGRERLLGADHPHTLLARHNLALSYRAAGRTDEAAGLLRRVLSHSRRVLGDDHPQTLLTLGSLALAYSETGRAEEAVVLGEQVAAEQERLLGTDHPDTLLARHNLAAAYRATGRAHDGAALLRRVLSDSRRVLGDDHPQTLLTLGSLARSHWSDGRIEEAVVLEEQLLRGRERTLGPDHPATLTACHDLARSYAELGRAEDAIALEERALEGRARVLGPDHPHTLLTRANLAHSHWSAGRVEEAIVLEEHVAGARERTLGTDHPDTLTARVNLAHSYRDLGRSREAVTLLGHVLRARERVLGAEHPRTRDVRETLGQWTAERDRGPQD</sequence>
<dbReference type="SUPFAM" id="SSF48452">
    <property type="entry name" value="TPR-like"/>
    <property type="match status" value="3"/>
</dbReference>
<dbReference type="Pfam" id="PF13374">
    <property type="entry name" value="TPR_10"/>
    <property type="match status" value="4"/>
</dbReference>